<sequence>MKPQSDPFKLDPVTDQEMDGIPARLIHRGPEMYHQSNGSLHMAYVGVIYMRKQNAAASLESSLISKGGKRKKSETQRMPKLSKERQTWGTSGSAVTHYLRAFKCHLNLWFPSAYSHTVTVSNGKWKDSKPEVKRRNISCHRSEKKRLV</sequence>
<evidence type="ECO:0000256" key="1">
    <source>
        <dbReference type="SAM" id="MobiDB-lite"/>
    </source>
</evidence>
<gene>
    <name evidence="2" type="ORF">AVEN_127326_1</name>
</gene>
<feature type="region of interest" description="Disordered" evidence="1">
    <location>
        <begin position="61"/>
        <end position="87"/>
    </location>
</feature>
<comment type="caution">
    <text evidence="2">The sequence shown here is derived from an EMBL/GenBank/DDBJ whole genome shotgun (WGS) entry which is preliminary data.</text>
</comment>
<dbReference type="EMBL" id="BGPR01102227">
    <property type="protein sequence ID" value="GBM62397.1"/>
    <property type="molecule type" value="Genomic_DNA"/>
</dbReference>
<evidence type="ECO:0000313" key="2">
    <source>
        <dbReference type="EMBL" id="GBM62397.1"/>
    </source>
</evidence>
<dbReference type="Proteomes" id="UP000499080">
    <property type="component" value="Unassembled WGS sequence"/>
</dbReference>
<dbReference type="AlphaFoldDB" id="A0A4Y2H9P0"/>
<accession>A0A4Y2H9P0</accession>
<evidence type="ECO:0000313" key="3">
    <source>
        <dbReference type="Proteomes" id="UP000499080"/>
    </source>
</evidence>
<feature type="compositionally biased region" description="Basic and acidic residues" evidence="1">
    <location>
        <begin position="73"/>
        <end position="86"/>
    </location>
</feature>
<proteinExistence type="predicted"/>
<keyword evidence="3" id="KW-1185">Reference proteome</keyword>
<reference evidence="2 3" key="1">
    <citation type="journal article" date="2019" name="Sci. Rep.">
        <title>Orb-weaving spider Araneus ventricosus genome elucidates the spidroin gene catalogue.</title>
        <authorList>
            <person name="Kono N."/>
            <person name="Nakamura H."/>
            <person name="Ohtoshi R."/>
            <person name="Moran D.A.P."/>
            <person name="Shinohara A."/>
            <person name="Yoshida Y."/>
            <person name="Fujiwara M."/>
            <person name="Mori M."/>
            <person name="Tomita M."/>
            <person name="Arakawa K."/>
        </authorList>
    </citation>
    <scope>NUCLEOTIDE SEQUENCE [LARGE SCALE GENOMIC DNA]</scope>
</reference>
<name>A0A4Y2H9P0_ARAVE</name>
<organism evidence="2 3">
    <name type="scientific">Araneus ventricosus</name>
    <name type="common">Orbweaver spider</name>
    <name type="synonym">Epeira ventricosa</name>
    <dbReference type="NCBI Taxonomy" id="182803"/>
    <lineage>
        <taxon>Eukaryota</taxon>
        <taxon>Metazoa</taxon>
        <taxon>Ecdysozoa</taxon>
        <taxon>Arthropoda</taxon>
        <taxon>Chelicerata</taxon>
        <taxon>Arachnida</taxon>
        <taxon>Araneae</taxon>
        <taxon>Araneomorphae</taxon>
        <taxon>Entelegynae</taxon>
        <taxon>Araneoidea</taxon>
        <taxon>Araneidae</taxon>
        <taxon>Araneus</taxon>
    </lineage>
</organism>
<protein>
    <submittedName>
        <fullName evidence="2">Uncharacterized protein</fullName>
    </submittedName>
</protein>